<evidence type="ECO:0000256" key="1">
    <source>
        <dbReference type="SAM" id="MobiDB-lite"/>
    </source>
</evidence>
<keyword evidence="2" id="KW-0732">Signal</keyword>
<dbReference type="RefSeq" id="WP_143516859.1">
    <property type="nucleotide sequence ID" value="NZ_OBEA01000002.1"/>
</dbReference>
<feature type="signal peptide" evidence="2">
    <location>
        <begin position="1"/>
        <end position="20"/>
    </location>
</feature>
<evidence type="ECO:0000313" key="3">
    <source>
        <dbReference type="EMBL" id="SNY46752.1"/>
    </source>
</evidence>
<name>A0A285IFN2_9RHOB</name>
<protein>
    <recommendedName>
        <fullName evidence="5">Lipoprotein</fullName>
    </recommendedName>
</protein>
<dbReference type="AlphaFoldDB" id="A0A285IFN2"/>
<feature type="chain" id="PRO_5012131340" description="Lipoprotein" evidence="2">
    <location>
        <begin position="21"/>
        <end position="97"/>
    </location>
</feature>
<gene>
    <name evidence="3" type="ORF">SAMN06297129_1025</name>
</gene>
<evidence type="ECO:0008006" key="5">
    <source>
        <dbReference type="Google" id="ProtNLM"/>
    </source>
</evidence>
<dbReference type="Proteomes" id="UP000231655">
    <property type="component" value="Unassembled WGS sequence"/>
</dbReference>
<organism evidence="3 4">
    <name type="scientific">Pseudooceanicola antarcticus</name>
    <dbReference type="NCBI Taxonomy" id="1247613"/>
    <lineage>
        <taxon>Bacteria</taxon>
        <taxon>Pseudomonadati</taxon>
        <taxon>Pseudomonadota</taxon>
        <taxon>Alphaproteobacteria</taxon>
        <taxon>Rhodobacterales</taxon>
        <taxon>Paracoccaceae</taxon>
        <taxon>Pseudooceanicola</taxon>
    </lineage>
</organism>
<proteinExistence type="predicted"/>
<evidence type="ECO:0000256" key="2">
    <source>
        <dbReference type="SAM" id="SignalP"/>
    </source>
</evidence>
<accession>A0A285IFN2</accession>
<evidence type="ECO:0000313" key="4">
    <source>
        <dbReference type="Proteomes" id="UP000231655"/>
    </source>
</evidence>
<reference evidence="3 4" key="1">
    <citation type="submission" date="2017-09" db="EMBL/GenBank/DDBJ databases">
        <authorList>
            <person name="Ehlers B."/>
            <person name="Leendertz F.H."/>
        </authorList>
    </citation>
    <scope>NUCLEOTIDE SEQUENCE [LARGE SCALE GENOMIC DNA]</scope>
    <source>
        <strain evidence="3 4">CGMCC 1.12662</strain>
    </source>
</reference>
<dbReference type="EMBL" id="OBEA01000002">
    <property type="protein sequence ID" value="SNY46752.1"/>
    <property type="molecule type" value="Genomic_DNA"/>
</dbReference>
<sequence>MPTFSLLRLVAGGSCLALVAACTPPPPEPMRLSPQPTYNKMGGLESCGQGYTIRNETCVPDDECYELDRQTGREIPCPPPGRDPGDDDDGPNYPDPQ</sequence>
<feature type="region of interest" description="Disordered" evidence="1">
    <location>
        <begin position="70"/>
        <end position="97"/>
    </location>
</feature>